<organism evidence="1 2">
    <name type="scientific">Candidatus Methanoperedens nitratireducens</name>
    <dbReference type="NCBI Taxonomy" id="1392998"/>
    <lineage>
        <taxon>Archaea</taxon>
        <taxon>Methanobacteriati</taxon>
        <taxon>Methanobacteriota</taxon>
        <taxon>Stenosarchaea group</taxon>
        <taxon>Methanomicrobia</taxon>
        <taxon>Methanosarcinales</taxon>
        <taxon>ANME-2 cluster</taxon>
        <taxon>Candidatus Methanoperedentaceae</taxon>
        <taxon>Candidatus Methanoperedens</taxon>
    </lineage>
</organism>
<proteinExistence type="predicted"/>
<dbReference type="EMBL" id="FZMP01000068">
    <property type="protein sequence ID" value="SNQ60092.1"/>
    <property type="molecule type" value="Genomic_DNA"/>
</dbReference>
<reference evidence="2" key="1">
    <citation type="submission" date="2017-06" db="EMBL/GenBank/DDBJ databases">
        <authorList>
            <person name="Cremers G."/>
        </authorList>
    </citation>
    <scope>NUCLEOTIDE SEQUENCE [LARGE SCALE GENOMIC DNA]</scope>
</reference>
<evidence type="ECO:0000313" key="2">
    <source>
        <dbReference type="Proteomes" id="UP000218615"/>
    </source>
</evidence>
<protein>
    <submittedName>
        <fullName evidence="1">Uncharacterized protein</fullName>
    </submittedName>
</protein>
<keyword evidence="2" id="KW-1185">Reference proteome</keyword>
<sequence length="54" mass="6381">MRHRITSVLMPTIAGIIIIEQIPEATEENDRRQDKQKHFKSDIVISHTYLTEYN</sequence>
<accession>A0A284VLG8</accession>
<name>A0A284VLG8_9EURY</name>
<gene>
    <name evidence="1" type="ORF">MNV_160012</name>
</gene>
<evidence type="ECO:0000313" key="1">
    <source>
        <dbReference type="EMBL" id="SNQ60092.1"/>
    </source>
</evidence>
<dbReference type="AlphaFoldDB" id="A0A284VLG8"/>
<dbReference type="Proteomes" id="UP000218615">
    <property type="component" value="Unassembled WGS sequence"/>
</dbReference>